<name>A0ABP0L5B7_9DINO</name>
<evidence type="ECO:0000256" key="1">
    <source>
        <dbReference type="SAM" id="Phobius"/>
    </source>
</evidence>
<evidence type="ECO:0000313" key="2">
    <source>
        <dbReference type="EMBL" id="CAK9034118.1"/>
    </source>
</evidence>
<feature type="transmembrane region" description="Helical" evidence="1">
    <location>
        <begin position="49"/>
        <end position="66"/>
    </location>
</feature>
<keyword evidence="1" id="KW-0812">Transmembrane</keyword>
<proteinExistence type="predicted"/>
<feature type="transmembrane region" description="Helical" evidence="1">
    <location>
        <begin position="20"/>
        <end position="37"/>
    </location>
</feature>
<accession>A0ABP0L5B7</accession>
<keyword evidence="1" id="KW-1133">Transmembrane helix</keyword>
<evidence type="ECO:0000313" key="3">
    <source>
        <dbReference type="Proteomes" id="UP001642484"/>
    </source>
</evidence>
<organism evidence="2 3">
    <name type="scientific">Durusdinium trenchii</name>
    <dbReference type="NCBI Taxonomy" id="1381693"/>
    <lineage>
        <taxon>Eukaryota</taxon>
        <taxon>Sar</taxon>
        <taxon>Alveolata</taxon>
        <taxon>Dinophyceae</taxon>
        <taxon>Suessiales</taxon>
        <taxon>Symbiodiniaceae</taxon>
        <taxon>Durusdinium</taxon>
    </lineage>
</organism>
<sequence length="102" mass="11129">MQCVACHKICNSSAPATKSAAFFVFFPLPTVAYGVLCKQIPLDKFPSPLVILALSVLGCAFGVWYGQLCSEMGTHCVQCSPPPPLFPQNLACQRRWAVFIHL</sequence>
<protein>
    <submittedName>
        <fullName evidence="2">Uncharacterized protein</fullName>
    </submittedName>
</protein>
<dbReference type="EMBL" id="CAXAMN010011113">
    <property type="protein sequence ID" value="CAK9034118.1"/>
    <property type="molecule type" value="Genomic_DNA"/>
</dbReference>
<comment type="caution">
    <text evidence="2">The sequence shown here is derived from an EMBL/GenBank/DDBJ whole genome shotgun (WGS) entry which is preliminary data.</text>
</comment>
<reference evidence="2 3" key="1">
    <citation type="submission" date="2024-02" db="EMBL/GenBank/DDBJ databases">
        <authorList>
            <person name="Chen Y."/>
            <person name="Shah S."/>
            <person name="Dougan E. K."/>
            <person name="Thang M."/>
            <person name="Chan C."/>
        </authorList>
    </citation>
    <scope>NUCLEOTIDE SEQUENCE [LARGE SCALE GENOMIC DNA]</scope>
</reference>
<gene>
    <name evidence="2" type="ORF">CCMP2556_LOCUS19336</name>
</gene>
<dbReference type="Proteomes" id="UP001642484">
    <property type="component" value="Unassembled WGS sequence"/>
</dbReference>
<keyword evidence="1" id="KW-0472">Membrane</keyword>
<keyword evidence="3" id="KW-1185">Reference proteome</keyword>